<organism evidence="2 3">
    <name type="scientific">Chryseobacterium antibioticum</name>
    <dbReference type="NCBI Taxonomy" id="2728847"/>
    <lineage>
        <taxon>Bacteria</taxon>
        <taxon>Pseudomonadati</taxon>
        <taxon>Bacteroidota</taxon>
        <taxon>Flavobacteriia</taxon>
        <taxon>Flavobacteriales</taxon>
        <taxon>Weeksellaceae</taxon>
        <taxon>Chryseobacterium group</taxon>
        <taxon>Chryseobacterium</taxon>
    </lineage>
</organism>
<comment type="caution">
    <text evidence="2">The sequence shown here is derived from an EMBL/GenBank/DDBJ whole genome shotgun (WGS) entry which is preliminary data.</text>
</comment>
<keyword evidence="3" id="KW-1185">Reference proteome</keyword>
<evidence type="ECO:0000256" key="1">
    <source>
        <dbReference type="SAM" id="SignalP"/>
    </source>
</evidence>
<sequence length="286" mass="30437">MKYLKIKILLNIFASQMLFSQVGIGTSTPNNSAVLDLDVSSLAANNKKGVLLPRVALQNNADITTIQSPVAGLTVYNTTANGSGISAVVANTFYYWNGTNWINLSNITEIKRELLPQVFFLAEGNNGVTTPQLPVSGADNINTAPVLVDFSVGSIVLNSENNISLLNENNFMINNSGNYQISGYLGYNPAISVLTSATNMEFTIQISTDNGTTWSNIAKTVGVWGNGTTANNKTNNIPPLVVGLNKNNLIRCTVLKTSGTNHSASATISSATGLSYGKVLKIQKLD</sequence>
<evidence type="ECO:0000313" key="3">
    <source>
        <dbReference type="Proteomes" id="UP000544054"/>
    </source>
</evidence>
<reference evidence="2 3" key="1">
    <citation type="submission" date="2020-04" db="EMBL/GenBank/DDBJ databases">
        <title>Chryseobacterium sp. RP-3-3 sp. nov., isolated from Jeju soil.</title>
        <authorList>
            <person name="Dahal R.H."/>
        </authorList>
    </citation>
    <scope>NUCLEOTIDE SEQUENCE [LARGE SCALE GENOMIC DNA]</scope>
    <source>
        <strain evidence="2 3">RP-3-3</strain>
    </source>
</reference>
<evidence type="ECO:0000313" key="2">
    <source>
        <dbReference type="EMBL" id="NML70817.1"/>
    </source>
</evidence>
<dbReference type="RefSeq" id="WP_169235335.1">
    <property type="nucleotide sequence ID" value="NZ_JABBGI010000016.1"/>
</dbReference>
<dbReference type="Proteomes" id="UP000544054">
    <property type="component" value="Unassembled WGS sequence"/>
</dbReference>
<dbReference type="AlphaFoldDB" id="A0A7Y0AP79"/>
<feature type="chain" id="PRO_5030911844" description="F5/8 type C domain-containing protein" evidence="1">
    <location>
        <begin position="21"/>
        <end position="286"/>
    </location>
</feature>
<keyword evidence="1" id="KW-0732">Signal</keyword>
<feature type="signal peptide" evidence="1">
    <location>
        <begin position="1"/>
        <end position="20"/>
    </location>
</feature>
<name>A0A7Y0AP79_9FLAO</name>
<protein>
    <recommendedName>
        <fullName evidence="4">F5/8 type C domain-containing protein</fullName>
    </recommendedName>
</protein>
<proteinExistence type="predicted"/>
<dbReference type="EMBL" id="JABBGI010000016">
    <property type="protein sequence ID" value="NML70817.1"/>
    <property type="molecule type" value="Genomic_DNA"/>
</dbReference>
<accession>A0A7Y0AP79</accession>
<gene>
    <name evidence="2" type="ORF">HHL23_13575</name>
</gene>
<evidence type="ECO:0008006" key="4">
    <source>
        <dbReference type="Google" id="ProtNLM"/>
    </source>
</evidence>